<dbReference type="AlphaFoldDB" id="A0A2K8NY46"/>
<dbReference type="RefSeq" id="WP_024863187.1">
    <property type="nucleotide sequence ID" value="NZ_CP024965.1"/>
</dbReference>
<name>A0A2K8NY46_9MOLU</name>
<evidence type="ECO:0000256" key="1">
    <source>
        <dbReference type="SAM" id="Coils"/>
    </source>
</evidence>
<evidence type="ECO:0000256" key="2">
    <source>
        <dbReference type="SAM" id="Phobius"/>
    </source>
</evidence>
<reference evidence="3 4" key="1">
    <citation type="submission" date="2017-11" db="EMBL/GenBank/DDBJ databases">
        <title>Genome sequence of Entomoplasma somnilux PYAN-1 (ATCC 49194).</title>
        <authorList>
            <person name="Lo W.-S."/>
            <person name="Gasparich G.E."/>
            <person name="Kuo C.-H."/>
        </authorList>
    </citation>
    <scope>NUCLEOTIDE SEQUENCE [LARGE SCALE GENOMIC DNA]</scope>
    <source>
        <strain evidence="3 4">PYAN-1</strain>
    </source>
</reference>
<evidence type="ECO:0000313" key="3">
    <source>
        <dbReference type="EMBL" id="ATZ18664.1"/>
    </source>
</evidence>
<dbReference type="EMBL" id="CP024965">
    <property type="protein sequence ID" value="ATZ18664.1"/>
    <property type="molecule type" value="Genomic_DNA"/>
</dbReference>
<feature type="coiled-coil region" evidence="1">
    <location>
        <begin position="40"/>
        <end position="70"/>
    </location>
</feature>
<feature type="transmembrane region" description="Helical" evidence="2">
    <location>
        <begin position="12"/>
        <end position="33"/>
    </location>
</feature>
<organism evidence="3 4">
    <name type="scientific">Williamsoniiplasma somnilux</name>
    <dbReference type="NCBI Taxonomy" id="215578"/>
    <lineage>
        <taxon>Bacteria</taxon>
        <taxon>Bacillati</taxon>
        <taxon>Mycoplasmatota</taxon>
        <taxon>Mollicutes</taxon>
        <taxon>Entomoplasmatales</taxon>
        <taxon>Williamsoniiplasma</taxon>
    </lineage>
</organism>
<keyword evidence="2" id="KW-1133">Transmembrane helix</keyword>
<dbReference type="KEGG" id="esx:ESOMN_v1c02820"/>
<keyword evidence="4" id="KW-1185">Reference proteome</keyword>
<evidence type="ECO:0000313" key="4">
    <source>
        <dbReference type="Proteomes" id="UP000232230"/>
    </source>
</evidence>
<keyword evidence="1" id="KW-0175">Coiled coil</keyword>
<dbReference type="Proteomes" id="UP000232230">
    <property type="component" value="Chromosome"/>
</dbReference>
<protein>
    <submittedName>
        <fullName evidence="3">Uncharacterized protein</fullName>
    </submittedName>
</protein>
<keyword evidence="2" id="KW-0472">Membrane</keyword>
<gene>
    <name evidence="3" type="ORF">ESOMN_v1c02820</name>
</gene>
<sequence>MSNENNEKKSKFKGLLLLLLLFIPIATTTFVVFQLSQRNIKNILEIKNELQEILDKKLNQKWQIEELQKEIDKKWGTGQITVKFVPIIEYGKNEAFNNVSNISFHKPYNDIYTFIGNASRENDFTYNGSINLIHSYSDINAKIRPISDIETYLQRILDSRKGKVWSKTELEQEVVNRGLDVKGGILVEEINVKNNRSSETKSRNTTWKFIGQADDNNDFHFNASISLEHSWNNKIDTTENIRNKTTITKLQNLLDSKNYKNKTWTAELLKNEIVKQDIDVSLEFGGITVQEVETTLETRSFTGGQKVTTWKFTGHGNLDNNGRYYGNVTLNHEWNDTKDTTQEINVIKDELIDLVNSIEYKNKNWTKDDLQDAINAKWVGAGITVEEKLVSQTRSWDEKQQTTIWTFTGNGDVTNQHPYKNTVDIKHNWVELISTTKNIEEIKSELVNILNEKKENAWSQEELQTKVDELYGTKEITVIDPNENNVIHYSMKIKSGKSWIFRGNGEKDSTTNKFKYYGEESITHEWFETISNTISVKNLKDDLQILLDSQSNKQHPWDILKLQNALDNKYGANAIIVNISQQKIPNESGDHYDKYKFTGKSIGINGHQYIDEIELIHIWNPSIK</sequence>
<keyword evidence="2" id="KW-0812">Transmembrane</keyword>
<proteinExistence type="predicted"/>
<accession>A0A2K8NY46</accession>